<accession>A0A645BIQ3</accession>
<organism evidence="1">
    <name type="scientific">bioreactor metagenome</name>
    <dbReference type="NCBI Taxonomy" id="1076179"/>
    <lineage>
        <taxon>unclassified sequences</taxon>
        <taxon>metagenomes</taxon>
        <taxon>ecological metagenomes</taxon>
    </lineage>
</organism>
<proteinExistence type="predicted"/>
<dbReference type="AlphaFoldDB" id="A0A645BIQ3"/>
<reference evidence="1" key="1">
    <citation type="submission" date="2019-08" db="EMBL/GenBank/DDBJ databases">
        <authorList>
            <person name="Kucharzyk K."/>
            <person name="Murdoch R.W."/>
            <person name="Higgins S."/>
            <person name="Loffler F."/>
        </authorList>
    </citation>
    <scope>NUCLEOTIDE SEQUENCE</scope>
</reference>
<evidence type="ECO:0000313" key="1">
    <source>
        <dbReference type="EMBL" id="MPM65066.1"/>
    </source>
</evidence>
<sequence>MFTIKGYVYDYYEVKVDLKGEDEERFNRIMEKQGIRFKSVLLRKLILQSMCLIEKDVYRNEREDEDWLTSPYDQELGYSDICEIMTGKYWRKSQHIPLKDR</sequence>
<protein>
    <submittedName>
        <fullName evidence="1">Uncharacterized protein</fullName>
    </submittedName>
</protein>
<name>A0A645BIQ3_9ZZZZ</name>
<comment type="caution">
    <text evidence="1">The sequence shown here is derived from an EMBL/GenBank/DDBJ whole genome shotgun (WGS) entry which is preliminary data.</text>
</comment>
<dbReference type="EMBL" id="VSSQ01020312">
    <property type="protein sequence ID" value="MPM65066.1"/>
    <property type="molecule type" value="Genomic_DNA"/>
</dbReference>
<gene>
    <name evidence="1" type="ORF">SDC9_111958</name>
</gene>